<feature type="compositionally biased region" description="Pro residues" evidence="1">
    <location>
        <begin position="147"/>
        <end position="156"/>
    </location>
</feature>
<name>A0ABQ2TG77_STRBA</name>
<protein>
    <submittedName>
        <fullName evidence="2">Uncharacterized protein</fullName>
    </submittedName>
</protein>
<evidence type="ECO:0000313" key="3">
    <source>
        <dbReference type="Proteomes" id="UP000659767"/>
    </source>
</evidence>
<evidence type="ECO:0000256" key="1">
    <source>
        <dbReference type="SAM" id="MobiDB-lite"/>
    </source>
</evidence>
<feature type="compositionally biased region" description="Basic residues" evidence="1">
    <location>
        <begin position="1"/>
        <end position="10"/>
    </location>
</feature>
<proteinExistence type="predicted"/>
<sequence>MSGRLGHPRRTAISPAGPHPTGREVVGTYVHSYDSPRQHQSQIPAMRPAQDPSEGLSPTPIYDALYSEYRRSFRALPGDRSGEENLGFSAFGAGLFASRAPLSGYSAASSHGGHGGQSGSGGQSQRTTGSLGSWQRVGRHAGRPRPAALPPGPRDS</sequence>
<keyword evidence="3" id="KW-1185">Reference proteome</keyword>
<reference evidence="3" key="1">
    <citation type="journal article" date="2019" name="Int. J. Syst. Evol. Microbiol.">
        <title>The Global Catalogue of Microorganisms (GCM) 10K type strain sequencing project: providing services to taxonomists for standard genome sequencing and annotation.</title>
        <authorList>
            <consortium name="The Broad Institute Genomics Platform"/>
            <consortium name="The Broad Institute Genome Sequencing Center for Infectious Disease"/>
            <person name="Wu L."/>
            <person name="Ma J."/>
        </authorList>
    </citation>
    <scope>NUCLEOTIDE SEQUENCE [LARGE SCALE GENOMIC DNA]</scope>
    <source>
        <strain evidence="3">JCM 4350</strain>
    </source>
</reference>
<dbReference type="Proteomes" id="UP000659767">
    <property type="component" value="Unassembled WGS sequence"/>
</dbReference>
<feature type="region of interest" description="Disordered" evidence="1">
    <location>
        <begin position="103"/>
        <end position="156"/>
    </location>
</feature>
<feature type="compositionally biased region" description="Gly residues" evidence="1">
    <location>
        <begin position="112"/>
        <end position="122"/>
    </location>
</feature>
<feature type="compositionally biased region" description="Low complexity" evidence="1">
    <location>
        <begin position="123"/>
        <end position="133"/>
    </location>
</feature>
<feature type="region of interest" description="Disordered" evidence="1">
    <location>
        <begin position="1"/>
        <end position="60"/>
    </location>
</feature>
<accession>A0ABQ2TG77</accession>
<comment type="caution">
    <text evidence="2">The sequence shown here is derived from an EMBL/GenBank/DDBJ whole genome shotgun (WGS) entry which is preliminary data.</text>
</comment>
<evidence type="ECO:0000313" key="2">
    <source>
        <dbReference type="EMBL" id="GGS68705.1"/>
    </source>
</evidence>
<gene>
    <name evidence="2" type="ORF">GCM10010253_49450</name>
</gene>
<dbReference type="EMBL" id="BMSZ01000015">
    <property type="protein sequence ID" value="GGS68705.1"/>
    <property type="molecule type" value="Genomic_DNA"/>
</dbReference>
<organism evidence="2 3">
    <name type="scientific">Streptomyces badius</name>
    <dbReference type="NCBI Taxonomy" id="1941"/>
    <lineage>
        <taxon>Bacteria</taxon>
        <taxon>Bacillati</taxon>
        <taxon>Actinomycetota</taxon>
        <taxon>Actinomycetes</taxon>
        <taxon>Kitasatosporales</taxon>
        <taxon>Streptomycetaceae</taxon>
        <taxon>Streptomyces</taxon>
    </lineage>
</organism>